<keyword evidence="2" id="KW-1185">Reference proteome</keyword>
<evidence type="ECO:0000313" key="2">
    <source>
        <dbReference type="Proteomes" id="UP001345691"/>
    </source>
</evidence>
<dbReference type="InterPro" id="IPR032710">
    <property type="entry name" value="NTF2-like_dom_sf"/>
</dbReference>
<evidence type="ECO:0008006" key="3">
    <source>
        <dbReference type="Google" id="ProtNLM"/>
    </source>
</evidence>
<protein>
    <recommendedName>
        <fullName evidence="3">SnoaL-like domain-containing protein</fullName>
    </recommendedName>
</protein>
<name>A0ABR0IXR3_9EURO</name>
<dbReference type="Gene3D" id="3.10.450.50">
    <property type="match status" value="1"/>
</dbReference>
<evidence type="ECO:0000313" key="1">
    <source>
        <dbReference type="EMBL" id="KAK5049734.1"/>
    </source>
</evidence>
<organism evidence="1 2">
    <name type="scientific">Exophiala sideris</name>
    <dbReference type="NCBI Taxonomy" id="1016849"/>
    <lineage>
        <taxon>Eukaryota</taxon>
        <taxon>Fungi</taxon>
        <taxon>Dikarya</taxon>
        <taxon>Ascomycota</taxon>
        <taxon>Pezizomycotina</taxon>
        <taxon>Eurotiomycetes</taxon>
        <taxon>Chaetothyriomycetidae</taxon>
        <taxon>Chaetothyriales</taxon>
        <taxon>Herpotrichiellaceae</taxon>
        <taxon>Exophiala</taxon>
    </lineage>
</organism>
<dbReference type="Proteomes" id="UP001345691">
    <property type="component" value="Unassembled WGS sequence"/>
</dbReference>
<dbReference type="SUPFAM" id="SSF54427">
    <property type="entry name" value="NTF2-like"/>
    <property type="match status" value="1"/>
</dbReference>
<reference evidence="1 2" key="1">
    <citation type="submission" date="2023-08" db="EMBL/GenBank/DDBJ databases">
        <title>Black Yeasts Isolated from many extreme environments.</title>
        <authorList>
            <person name="Coleine C."/>
            <person name="Stajich J.E."/>
            <person name="Selbmann L."/>
        </authorList>
    </citation>
    <scope>NUCLEOTIDE SEQUENCE [LARGE SCALE GENOMIC DNA]</scope>
    <source>
        <strain evidence="1 2">CCFEE 6328</strain>
    </source>
</reference>
<gene>
    <name evidence="1" type="ORF">LTR69_010918</name>
</gene>
<comment type="caution">
    <text evidence="1">The sequence shown here is derived from an EMBL/GenBank/DDBJ whole genome shotgun (WGS) entry which is preliminary data.</text>
</comment>
<accession>A0ABR0IXR3</accession>
<proteinExistence type="predicted"/>
<sequence>MSYVTEETVWPEAVALDDGVKNVVSLFYQLADDNNPQAGPRMASEVFTPDGKFIAAGGTFQGKEEISRSRDNASRMTKARRHEIRKVFVNDKQGHDLFLLGQAKLDFINGKTVEAPFATHVVIDARSSAAGSPRLESLEVFADSAPIANALKKD</sequence>
<dbReference type="EMBL" id="JAVRRF010000042">
    <property type="protein sequence ID" value="KAK5049734.1"/>
    <property type="molecule type" value="Genomic_DNA"/>
</dbReference>